<proteinExistence type="predicted"/>
<evidence type="ECO:0000256" key="1">
    <source>
        <dbReference type="SAM" id="Phobius"/>
    </source>
</evidence>
<feature type="transmembrane region" description="Helical" evidence="1">
    <location>
        <begin position="152"/>
        <end position="170"/>
    </location>
</feature>
<organism evidence="2 3">
    <name type="scientific">Cellulomonas dongxiuzhuiae</name>
    <dbReference type="NCBI Taxonomy" id="2819979"/>
    <lineage>
        <taxon>Bacteria</taxon>
        <taxon>Bacillati</taxon>
        <taxon>Actinomycetota</taxon>
        <taxon>Actinomycetes</taxon>
        <taxon>Micrococcales</taxon>
        <taxon>Cellulomonadaceae</taxon>
        <taxon>Cellulomonas</taxon>
    </lineage>
</organism>
<feature type="transmembrane region" description="Helical" evidence="1">
    <location>
        <begin position="93"/>
        <end position="112"/>
    </location>
</feature>
<sequence>MTTTDDHLPTTAYRPRLRERLRLSWWMLRFDVAMQDYPARESRRIRRELRAAVLDDAARTGFDEALRGLGRPRRLAATYYADLERERPRWADGAVLAGLIGILLPGYMWIAWQMGALSAIDEMGGGTVDLSWLGVPATFTHTDDTISMHTTAGWGPVALSGALCLVAFALGSRIWRLWGGAA</sequence>
<protein>
    <submittedName>
        <fullName evidence="2">Uncharacterized protein</fullName>
    </submittedName>
</protein>
<dbReference type="Proteomes" id="UP000679335">
    <property type="component" value="Chromosome"/>
</dbReference>
<accession>A0ABX8GGF1</accession>
<keyword evidence="1" id="KW-0812">Transmembrane</keyword>
<keyword evidence="3" id="KW-1185">Reference proteome</keyword>
<gene>
    <name evidence="2" type="ORF">KKR89_12865</name>
</gene>
<dbReference type="EMBL" id="CP076023">
    <property type="protein sequence ID" value="QWC15207.1"/>
    <property type="molecule type" value="Genomic_DNA"/>
</dbReference>
<evidence type="ECO:0000313" key="3">
    <source>
        <dbReference type="Proteomes" id="UP000679335"/>
    </source>
</evidence>
<reference evidence="2 3" key="1">
    <citation type="submission" date="2021-05" db="EMBL/GenBank/DDBJ databases">
        <title>Novel species in genus Cellulomonas.</title>
        <authorList>
            <person name="Zhang G."/>
        </authorList>
    </citation>
    <scope>NUCLEOTIDE SEQUENCE [LARGE SCALE GENOMIC DNA]</scope>
    <source>
        <strain evidence="3">zg-ZUI157</strain>
    </source>
</reference>
<evidence type="ECO:0000313" key="2">
    <source>
        <dbReference type="EMBL" id="QWC15207.1"/>
    </source>
</evidence>
<dbReference type="RefSeq" id="WP_208195797.1">
    <property type="nucleotide sequence ID" value="NZ_CP076023.1"/>
</dbReference>
<keyword evidence="1" id="KW-0472">Membrane</keyword>
<name>A0ABX8GGF1_9CELL</name>
<keyword evidence="1" id="KW-1133">Transmembrane helix</keyword>